<keyword evidence="4" id="KW-1185">Reference proteome</keyword>
<feature type="region of interest" description="Disordered" evidence="1">
    <location>
        <begin position="45"/>
        <end position="116"/>
    </location>
</feature>
<evidence type="ECO:0000256" key="2">
    <source>
        <dbReference type="SAM" id="SignalP"/>
    </source>
</evidence>
<evidence type="ECO:0000313" key="3">
    <source>
        <dbReference type="EMBL" id="MCO6046967.1"/>
    </source>
</evidence>
<evidence type="ECO:0000256" key="1">
    <source>
        <dbReference type="SAM" id="MobiDB-lite"/>
    </source>
</evidence>
<feature type="compositionally biased region" description="Low complexity" evidence="1">
    <location>
        <begin position="78"/>
        <end position="94"/>
    </location>
</feature>
<keyword evidence="2" id="KW-0732">Signal</keyword>
<dbReference type="RefSeq" id="WP_252855081.1">
    <property type="nucleotide sequence ID" value="NZ_JAMXLR010000082.1"/>
</dbReference>
<accession>A0A9X2FDA5</accession>
<sequence length="614" mass="65949">MIRSRLAGLRTWGAFVLALTGGGSFAVAQTAPNFQAPYSQAGTQYGQQQYGQQQQYSPYRQQPASTPAVQPQVGPYKVTAPPAQAPAQQATQVQRYAPPQQSAPAYVPPQTASAPPQQGYRVAEYQLPNYQAPAPGQRYAMMDETAEAESVPPPPASEAHSAPVQGGGSPTTVSSTADCNCNQGTSGSWEGYVQAPGGSYGCNNSSCYPDCDYGAFGGGGTHKLLGDGACNTGCGRQWFFGAYALFMTRDNPSYSRFAISADEATTYPYYPTQQDVVLSTDNIEPQWQWGAEIRFGSTFGRPVSCDPCGGSAQRPCAWEVVYWGLAEDDESAAIIDSLTDTDRLFSVVNYNGLQFDRDGAAGGTYAAEELPTYFDGIYNPDLATGTVRLLGMRARQNFSVQNVELNFIRFPMGGGTAACPSPLSVNAVCGVRYMKLDDDFQLAAMYSDSSVATDPVDYVGFLPTDDNTIFHDINVDNELVGFQFGGNMNYMVGCKLSLFCDTQMGIYGNSISSNQRVWAGGDGEVYLADGTSAAVVNSDKTDVSFMGELRAGVGYHLSNNCRWTTAYRVIAITGVALSTEQIPTEWSGADYVGIVDSNDSIVLHGLQTGFEWKY</sequence>
<dbReference type="Pfam" id="PF07585">
    <property type="entry name" value="BBP7"/>
    <property type="match status" value="1"/>
</dbReference>
<dbReference type="EMBL" id="JAMXLR010000082">
    <property type="protein sequence ID" value="MCO6046967.1"/>
    <property type="molecule type" value="Genomic_DNA"/>
</dbReference>
<feature type="chain" id="PRO_5040779696" evidence="2">
    <location>
        <begin position="29"/>
        <end position="614"/>
    </location>
</feature>
<protein>
    <submittedName>
        <fullName evidence="3">BBP7 family outer membrane beta-barrel protein</fullName>
    </submittedName>
</protein>
<feature type="compositionally biased region" description="Low complexity" evidence="1">
    <location>
        <begin position="45"/>
        <end position="65"/>
    </location>
</feature>
<proteinExistence type="predicted"/>
<gene>
    <name evidence="3" type="ORF">NG895_23965</name>
</gene>
<dbReference type="Proteomes" id="UP001155241">
    <property type="component" value="Unassembled WGS sequence"/>
</dbReference>
<feature type="region of interest" description="Disordered" evidence="1">
    <location>
        <begin position="144"/>
        <end position="176"/>
    </location>
</feature>
<organism evidence="3 4">
    <name type="scientific">Aeoliella straminimaris</name>
    <dbReference type="NCBI Taxonomy" id="2954799"/>
    <lineage>
        <taxon>Bacteria</taxon>
        <taxon>Pseudomonadati</taxon>
        <taxon>Planctomycetota</taxon>
        <taxon>Planctomycetia</taxon>
        <taxon>Pirellulales</taxon>
        <taxon>Lacipirellulaceae</taxon>
        <taxon>Aeoliella</taxon>
    </lineage>
</organism>
<name>A0A9X2FDA5_9BACT</name>
<comment type="caution">
    <text evidence="3">The sequence shown here is derived from an EMBL/GenBank/DDBJ whole genome shotgun (WGS) entry which is preliminary data.</text>
</comment>
<evidence type="ECO:0000313" key="4">
    <source>
        <dbReference type="Proteomes" id="UP001155241"/>
    </source>
</evidence>
<dbReference type="AlphaFoldDB" id="A0A9X2FDA5"/>
<reference evidence="3" key="1">
    <citation type="submission" date="2022-06" db="EMBL/GenBank/DDBJ databases">
        <title>Aeoliella straminimaris, a novel planctomycete from sediments.</title>
        <authorList>
            <person name="Vitorino I.R."/>
            <person name="Lage O.M."/>
        </authorList>
    </citation>
    <scope>NUCLEOTIDE SEQUENCE</scope>
    <source>
        <strain evidence="3">ICT_H6.2</strain>
    </source>
</reference>
<feature type="signal peptide" evidence="2">
    <location>
        <begin position="1"/>
        <end position="28"/>
    </location>
</feature>
<dbReference type="InterPro" id="IPR011446">
    <property type="entry name" value="BBP7"/>
</dbReference>